<sequence>MPMWDIPAIGLAMLATDDKSGEEQNGWALKGLPIALMLALEAGDFFGKLDGGDPTELEELEFFAGEIVASGEYNCHVYTPREARKMRISPVGKGTLFQISDPLLNLSGVWVTIKRGQQICAQLLIRSVELISKANE</sequence>
<dbReference type="AlphaFoldDB" id="A0A3M6T734"/>
<accession>A0A3M6T734</accession>
<evidence type="ECO:0000313" key="2">
    <source>
        <dbReference type="Proteomes" id="UP000275408"/>
    </source>
</evidence>
<protein>
    <submittedName>
        <fullName evidence="1">Uncharacterized protein</fullName>
    </submittedName>
</protein>
<keyword evidence="2" id="KW-1185">Reference proteome</keyword>
<evidence type="ECO:0000313" key="1">
    <source>
        <dbReference type="EMBL" id="RMX37217.1"/>
    </source>
</evidence>
<organism evidence="1 2">
    <name type="scientific">Pocillopora damicornis</name>
    <name type="common">Cauliflower coral</name>
    <name type="synonym">Millepora damicornis</name>
    <dbReference type="NCBI Taxonomy" id="46731"/>
    <lineage>
        <taxon>Eukaryota</taxon>
        <taxon>Metazoa</taxon>
        <taxon>Cnidaria</taxon>
        <taxon>Anthozoa</taxon>
        <taxon>Hexacorallia</taxon>
        <taxon>Scleractinia</taxon>
        <taxon>Astrocoeniina</taxon>
        <taxon>Pocilloporidae</taxon>
        <taxon>Pocillopora</taxon>
    </lineage>
</organism>
<proteinExistence type="predicted"/>
<dbReference type="Proteomes" id="UP000275408">
    <property type="component" value="Unassembled WGS sequence"/>
</dbReference>
<reference evidence="1 2" key="1">
    <citation type="journal article" date="2018" name="Sci. Rep.">
        <title>Comparative analysis of the Pocillopora damicornis genome highlights role of immune system in coral evolution.</title>
        <authorList>
            <person name="Cunning R."/>
            <person name="Bay R.A."/>
            <person name="Gillette P."/>
            <person name="Baker A.C."/>
            <person name="Traylor-Knowles N."/>
        </authorList>
    </citation>
    <scope>NUCLEOTIDE SEQUENCE [LARGE SCALE GENOMIC DNA]</scope>
    <source>
        <strain evidence="1">RSMAS</strain>
        <tissue evidence="1">Whole animal</tissue>
    </source>
</reference>
<dbReference type="EMBL" id="RCHS01004180">
    <property type="protein sequence ID" value="RMX37217.1"/>
    <property type="molecule type" value="Genomic_DNA"/>
</dbReference>
<comment type="caution">
    <text evidence="1">The sequence shown here is derived from an EMBL/GenBank/DDBJ whole genome shotgun (WGS) entry which is preliminary data.</text>
</comment>
<name>A0A3M6T734_POCDA</name>
<gene>
    <name evidence="1" type="ORF">pdam_00019034</name>
</gene>